<comment type="caution">
    <text evidence="1">The sequence shown here is derived from an EMBL/GenBank/DDBJ whole genome shotgun (WGS) entry which is preliminary data.</text>
</comment>
<gene>
    <name evidence="1" type="ORF">EYC82_00745</name>
</gene>
<keyword evidence="2" id="KW-1185">Reference proteome</keyword>
<evidence type="ECO:0000313" key="1">
    <source>
        <dbReference type="EMBL" id="MCX2975880.1"/>
    </source>
</evidence>
<organism evidence="1 2">
    <name type="scientific">Candidatus Marimicrobium litorale</name>
    <dbReference type="NCBI Taxonomy" id="2518991"/>
    <lineage>
        <taxon>Bacteria</taxon>
        <taxon>Pseudomonadati</taxon>
        <taxon>Pseudomonadota</taxon>
        <taxon>Gammaproteobacteria</taxon>
        <taxon>Cellvibrionales</taxon>
        <taxon>Halieaceae</taxon>
        <taxon>Marimicrobium</taxon>
    </lineage>
</organism>
<reference evidence="1" key="1">
    <citation type="submission" date="2019-02" db="EMBL/GenBank/DDBJ databases">
        <authorList>
            <person name="Li S.-H."/>
        </authorList>
    </citation>
    <scope>NUCLEOTIDE SEQUENCE</scope>
    <source>
        <strain evidence="1">IMCC11814</strain>
    </source>
</reference>
<proteinExistence type="predicted"/>
<accession>A0ABT3T0U8</accession>
<evidence type="ECO:0000313" key="2">
    <source>
        <dbReference type="Proteomes" id="UP001143304"/>
    </source>
</evidence>
<sequence>MLSKFDDYPVHQTAEPVIHTASSDRFFYDRYWYNGHARDGSFYFGVGMCRYANLGILDCSLSLAIDGHQFAFHGSRRAPDEPTDTSVGPFDLQILEPMGRHRIVIAPNETGIECDIVFTPRTACIEEGRQTLRNERHIVMDATRLDQFGLWSGWISYDGKRLEVNGETTYGLKDRSWGIRPVGDAYTGGAPLSEFQAVHFCWVPIHWESECTLAGWFEDETGYQWHSDQARLPHYDKMGDIPGTLDPSARVWQGRVDHRITMVPGTRRARSAVVTMNDRSGESMELHLEPVMVHRMKGLGYQHPEWGHGKWHGELVIAGESWKDSDLDPLALENIHVQQIVKATCGDNVGYGVLEQMHIGPSAAFGFSDWFDAAC</sequence>
<name>A0ABT3T0U8_9GAMM</name>
<dbReference type="SUPFAM" id="SSF159245">
    <property type="entry name" value="AttH-like"/>
    <property type="match status" value="1"/>
</dbReference>
<protein>
    <submittedName>
        <fullName evidence="1">Uncharacterized protein</fullName>
    </submittedName>
</protein>
<dbReference type="EMBL" id="SHNO01000001">
    <property type="protein sequence ID" value="MCX2975880.1"/>
    <property type="molecule type" value="Genomic_DNA"/>
</dbReference>
<dbReference type="Proteomes" id="UP001143304">
    <property type="component" value="Unassembled WGS sequence"/>
</dbReference>
<dbReference type="RefSeq" id="WP_279247638.1">
    <property type="nucleotide sequence ID" value="NZ_SHNO01000001.1"/>
</dbReference>